<evidence type="ECO:0000313" key="3">
    <source>
        <dbReference type="EMBL" id="SDN66764.1"/>
    </source>
</evidence>
<feature type="domain" description="DUF8094" evidence="2">
    <location>
        <begin position="33"/>
        <end position="321"/>
    </location>
</feature>
<keyword evidence="4" id="KW-1185">Reference proteome</keyword>
<dbReference type="Pfam" id="PF26366">
    <property type="entry name" value="DUF8094"/>
    <property type="match status" value="1"/>
</dbReference>
<feature type="signal peptide" evidence="1">
    <location>
        <begin position="1"/>
        <end position="20"/>
    </location>
</feature>
<evidence type="ECO:0000313" key="4">
    <source>
        <dbReference type="Proteomes" id="UP000199341"/>
    </source>
</evidence>
<protein>
    <recommendedName>
        <fullName evidence="2">DUF8094 domain-containing protein</fullName>
    </recommendedName>
</protein>
<dbReference type="STRING" id="310781.SAMN05216259_105125"/>
<keyword evidence="1" id="KW-0732">Signal</keyword>
<feature type="chain" id="PRO_5039242885" description="DUF8094 domain-containing protein" evidence="1">
    <location>
        <begin position="21"/>
        <end position="323"/>
    </location>
</feature>
<organism evidence="3 4">
    <name type="scientific">Actinacidiphila guanduensis</name>
    <dbReference type="NCBI Taxonomy" id="310781"/>
    <lineage>
        <taxon>Bacteria</taxon>
        <taxon>Bacillati</taxon>
        <taxon>Actinomycetota</taxon>
        <taxon>Actinomycetes</taxon>
        <taxon>Kitasatosporales</taxon>
        <taxon>Streptomycetaceae</taxon>
        <taxon>Actinacidiphila</taxon>
    </lineage>
</organism>
<accession>A0A1H0D984</accession>
<gene>
    <name evidence="3" type="ORF">SAMN05216259_105125</name>
</gene>
<dbReference type="OrthoDB" id="3510378at2"/>
<dbReference type="AlphaFoldDB" id="A0A1H0D984"/>
<dbReference type="Proteomes" id="UP000199341">
    <property type="component" value="Unassembled WGS sequence"/>
</dbReference>
<dbReference type="EMBL" id="FNIE01000005">
    <property type="protein sequence ID" value="SDN66764.1"/>
    <property type="molecule type" value="Genomic_DNA"/>
</dbReference>
<evidence type="ECO:0000256" key="1">
    <source>
        <dbReference type="SAM" id="SignalP"/>
    </source>
</evidence>
<dbReference type="InterPro" id="IPR058407">
    <property type="entry name" value="DUF8094"/>
</dbReference>
<evidence type="ECO:0000259" key="2">
    <source>
        <dbReference type="Pfam" id="PF26366"/>
    </source>
</evidence>
<name>A0A1H0D984_9ACTN</name>
<reference evidence="3 4" key="1">
    <citation type="submission" date="2016-10" db="EMBL/GenBank/DDBJ databases">
        <authorList>
            <person name="de Groot N.N."/>
        </authorList>
    </citation>
    <scope>NUCLEOTIDE SEQUENCE [LARGE SCALE GENOMIC DNA]</scope>
    <source>
        <strain evidence="3 4">CGMCC 4.2022</strain>
    </source>
</reference>
<proteinExistence type="predicted"/>
<dbReference type="RefSeq" id="WP_093784425.1">
    <property type="nucleotide sequence ID" value="NZ_FNIE01000005.1"/>
</dbReference>
<sequence>MSRRRLGLAAAALALTVPLAGCMTVHGERALIPSATRAQAAQVLAHFAAQNNKATKAYDEQAVASIEAGPLGAIDQAGVRARHVNSPQGNPDFTPLVFSDTTYVIPKQRGWPKFFLAETKTNRNGDARWLLAFRRSSPTDPWKADFLATAAPGALPDFLVDKDGYARAVPLAGTDLLVQPGQLSSQYARYLDAGDTSGTPFAPGPATTGVRADHQQNAKSANTVTQYADQADTAGDFAPVALRTKDGGAMVFFASRHQSRSTFRAGYRLNLDKDTQALTSGTPKTSITLSHVAQSMVRVPAKSAGGQVEFLSRLVGLVSATGA</sequence>